<organism evidence="7 8">
    <name type="scientific">Zostera marina</name>
    <name type="common">Eelgrass</name>
    <dbReference type="NCBI Taxonomy" id="29655"/>
    <lineage>
        <taxon>Eukaryota</taxon>
        <taxon>Viridiplantae</taxon>
        <taxon>Streptophyta</taxon>
        <taxon>Embryophyta</taxon>
        <taxon>Tracheophyta</taxon>
        <taxon>Spermatophyta</taxon>
        <taxon>Magnoliopsida</taxon>
        <taxon>Liliopsida</taxon>
        <taxon>Zosteraceae</taxon>
        <taxon>Zostera</taxon>
    </lineage>
</organism>
<evidence type="ECO:0000259" key="6">
    <source>
        <dbReference type="PROSITE" id="PS50066"/>
    </source>
</evidence>
<dbReference type="GO" id="GO:0000978">
    <property type="term" value="F:RNA polymerase II cis-regulatory region sequence-specific DNA binding"/>
    <property type="evidence" value="ECO:0000318"/>
    <property type="project" value="GO_Central"/>
</dbReference>
<comment type="subcellular location">
    <subcellularLocation>
        <location evidence="1">Nucleus</location>
    </subcellularLocation>
</comment>
<dbReference type="Proteomes" id="UP000036987">
    <property type="component" value="Unassembled WGS sequence"/>
</dbReference>
<keyword evidence="8" id="KW-1185">Reference proteome</keyword>
<dbReference type="Pfam" id="PF00319">
    <property type="entry name" value="SRF-TF"/>
    <property type="match status" value="1"/>
</dbReference>
<evidence type="ECO:0000256" key="3">
    <source>
        <dbReference type="ARBA" id="ARBA00023125"/>
    </source>
</evidence>
<dbReference type="EMBL" id="LFYR01001099">
    <property type="protein sequence ID" value="KMZ64762.1"/>
    <property type="molecule type" value="Genomic_DNA"/>
</dbReference>
<reference evidence="8" key="1">
    <citation type="journal article" date="2016" name="Nature">
        <title>The genome of the seagrass Zostera marina reveals angiosperm adaptation to the sea.</title>
        <authorList>
            <person name="Olsen J.L."/>
            <person name="Rouze P."/>
            <person name="Verhelst B."/>
            <person name="Lin Y.-C."/>
            <person name="Bayer T."/>
            <person name="Collen J."/>
            <person name="Dattolo E."/>
            <person name="De Paoli E."/>
            <person name="Dittami S."/>
            <person name="Maumus F."/>
            <person name="Michel G."/>
            <person name="Kersting A."/>
            <person name="Lauritano C."/>
            <person name="Lohaus R."/>
            <person name="Toepel M."/>
            <person name="Tonon T."/>
            <person name="Vanneste K."/>
            <person name="Amirebrahimi M."/>
            <person name="Brakel J."/>
            <person name="Bostroem C."/>
            <person name="Chovatia M."/>
            <person name="Grimwood J."/>
            <person name="Jenkins J.W."/>
            <person name="Jueterbock A."/>
            <person name="Mraz A."/>
            <person name="Stam W.T."/>
            <person name="Tice H."/>
            <person name="Bornberg-Bauer E."/>
            <person name="Green P.J."/>
            <person name="Pearson G.A."/>
            <person name="Procaccini G."/>
            <person name="Duarte C.M."/>
            <person name="Schmutz J."/>
            <person name="Reusch T.B.H."/>
            <person name="Van de Peer Y."/>
        </authorList>
    </citation>
    <scope>NUCLEOTIDE SEQUENCE [LARGE SCALE GENOMIC DNA]</scope>
    <source>
        <strain evidence="8">cv. Finnish</strain>
    </source>
</reference>
<keyword evidence="2" id="KW-0805">Transcription regulation</keyword>
<dbReference type="GO" id="GO:0046983">
    <property type="term" value="F:protein dimerization activity"/>
    <property type="evidence" value="ECO:0007669"/>
    <property type="project" value="InterPro"/>
</dbReference>
<feature type="domain" description="MADS-box" evidence="6">
    <location>
        <begin position="2"/>
        <end position="47"/>
    </location>
</feature>
<evidence type="ECO:0000256" key="5">
    <source>
        <dbReference type="ARBA" id="ARBA00023242"/>
    </source>
</evidence>
<evidence type="ECO:0000313" key="8">
    <source>
        <dbReference type="Proteomes" id="UP000036987"/>
    </source>
</evidence>
<proteinExistence type="predicted"/>
<evidence type="ECO:0000256" key="1">
    <source>
        <dbReference type="ARBA" id="ARBA00004123"/>
    </source>
</evidence>
<name>A0A0K9P943_ZOSMR</name>
<dbReference type="GO" id="GO:0000981">
    <property type="term" value="F:DNA-binding transcription factor activity, RNA polymerase II-specific"/>
    <property type="evidence" value="ECO:0000318"/>
    <property type="project" value="GO_Central"/>
</dbReference>
<evidence type="ECO:0000313" key="7">
    <source>
        <dbReference type="EMBL" id="KMZ64762.1"/>
    </source>
</evidence>
<accession>A0A0K9P943</accession>
<dbReference type="Gene3D" id="3.40.1810.10">
    <property type="entry name" value="Transcription factor, MADS-box"/>
    <property type="match status" value="1"/>
</dbReference>
<sequence>MARRRLLPMHFIEDDRRRKATFMKRMPVIKKKAMELSKLCGIKVLLICNGNSSPGGVINNETWPETQSEVFRIIQHYSTMCPVDRDRRKLNQKTHIQTQMKKMSVEIERLRKSNIDGEYDMFRNSLVSIRALEDKLETVKARINEIMNDQAIVHGDDTDLLSLCFDPQAEDYSNNLDSIIGTNYGTSDHHGMHQNYDGSMMEESHDHLIIDTPPAVAVEAALMVDCANINLRNNSLLENNSLKLQNEYYTNHSQFNSDIMVRQGLCTMKITIHY</sequence>
<protein>
    <recommendedName>
        <fullName evidence="6">MADS-box domain-containing protein</fullName>
    </recommendedName>
</protein>
<evidence type="ECO:0000256" key="2">
    <source>
        <dbReference type="ARBA" id="ARBA00023015"/>
    </source>
</evidence>
<dbReference type="AlphaFoldDB" id="A0A0K9P943"/>
<dbReference type="SUPFAM" id="SSF55455">
    <property type="entry name" value="SRF-like"/>
    <property type="match status" value="1"/>
</dbReference>
<dbReference type="PANTHER" id="PTHR11945">
    <property type="entry name" value="MADS BOX PROTEIN"/>
    <property type="match status" value="1"/>
</dbReference>
<comment type="caution">
    <text evidence="7">The sequence shown here is derived from an EMBL/GenBank/DDBJ whole genome shotgun (WGS) entry which is preliminary data.</text>
</comment>
<keyword evidence="4" id="KW-0804">Transcription</keyword>
<gene>
    <name evidence="7" type="ORF">ZOSMA_34G00390</name>
</gene>
<dbReference type="InterPro" id="IPR036879">
    <property type="entry name" value="TF_MADSbox_sf"/>
</dbReference>
<keyword evidence="5" id="KW-0539">Nucleus</keyword>
<dbReference type="InterPro" id="IPR002100">
    <property type="entry name" value="TF_MADSbox"/>
</dbReference>
<dbReference type="GO" id="GO:0005634">
    <property type="term" value="C:nucleus"/>
    <property type="evidence" value="ECO:0007669"/>
    <property type="project" value="UniProtKB-SubCell"/>
</dbReference>
<dbReference type="PANTHER" id="PTHR11945:SF776">
    <property type="entry name" value="AGAMOUS-LIKE 50-RELATED"/>
    <property type="match status" value="1"/>
</dbReference>
<dbReference type="SMART" id="SM00432">
    <property type="entry name" value="MADS"/>
    <property type="match status" value="1"/>
</dbReference>
<dbReference type="OrthoDB" id="786627at2759"/>
<dbReference type="PROSITE" id="PS50066">
    <property type="entry name" value="MADS_BOX_2"/>
    <property type="match status" value="1"/>
</dbReference>
<evidence type="ECO:0000256" key="4">
    <source>
        <dbReference type="ARBA" id="ARBA00023163"/>
    </source>
</evidence>
<keyword evidence="3" id="KW-0238">DNA-binding</keyword>
<dbReference type="GO" id="GO:0006357">
    <property type="term" value="P:regulation of transcription by RNA polymerase II"/>
    <property type="evidence" value="ECO:0000318"/>
    <property type="project" value="GO_Central"/>
</dbReference>